<reference evidence="6" key="1">
    <citation type="journal article" date="2020" name="Nat. Commun.">
        <title>Large-scale genome sequencing of mycorrhizal fungi provides insights into the early evolution of symbiotic traits.</title>
        <authorList>
            <person name="Miyauchi S."/>
            <person name="Kiss E."/>
            <person name="Kuo A."/>
            <person name="Drula E."/>
            <person name="Kohler A."/>
            <person name="Sanchez-Garcia M."/>
            <person name="Morin E."/>
            <person name="Andreopoulos B."/>
            <person name="Barry K.W."/>
            <person name="Bonito G."/>
            <person name="Buee M."/>
            <person name="Carver A."/>
            <person name="Chen C."/>
            <person name="Cichocki N."/>
            <person name="Clum A."/>
            <person name="Culley D."/>
            <person name="Crous P.W."/>
            <person name="Fauchery L."/>
            <person name="Girlanda M."/>
            <person name="Hayes R.D."/>
            <person name="Keri Z."/>
            <person name="LaButti K."/>
            <person name="Lipzen A."/>
            <person name="Lombard V."/>
            <person name="Magnuson J."/>
            <person name="Maillard F."/>
            <person name="Murat C."/>
            <person name="Nolan M."/>
            <person name="Ohm R.A."/>
            <person name="Pangilinan J."/>
            <person name="Pereira M.F."/>
            <person name="Perotto S."/>
            <person name="Peter M."/>
            <person name="Pfister S."/>
            <person name="Riley R."/>
            <person name="Sitrit Y."/>
            <person name="Stielow J.B."/>
            <person name="Szollosi G."/>
            <person name="Zifcakova L."/>
            <person name="Stursova M."/>
            <person name="Spatafora J.W."/>
            <person name="Tedersoo L."/>
            <person name="Vaario L.M."/>
            <person name="Yamada A."/>
            <person name="Yan M."/>
            <person name="Wang P."/>
            <person name="Xu J."/>
            <person name="Bruns T."/>
            <person name="Baldrian P."/>
            <person name="Vilgalys R."/>
            <person name="Dunand C."/>
            <person name="Henrissat B."/>
            <person name="Grigoriev I.V."/>
            <person name="Hibbett D."/>
            <person name="Nagy L.G."/>
            <person name="Martin F.M."/>
        </authorList>
    </citation>
    <scope>NUCLEOTIDE SEQUENCE</scope>
    <source>
        <strain evidence="6">UP504</strain>
    </source>
</reference>
<name>A0A9P6DPV0_9AGAM</name>
<evidence type="ECO:0000256" key="1">
    <source>
        <dbReference type="ARBA" id="ARBA00009986"/>
    </source>
</evidence>
<dbReference type="InterPro" id="IPR016160">
    <property type="entry name" value="Ald_DH_CS_CYS"/>
</dbReference>
<dbReference type="FunFam" id="3.40.309.10:FF:000009">
    <property type="entry name" value="Aldehyde dehydrogenase A"/>
    <property type="match status" value="1"/>
</dbReference>
<gene>
    <name evidence="6" type="ORF">BS47DRAFT_1305884</name>
</gene>
<dbReference type="GO" id="GO:0016620">
    <property type="term" value="F:oxidoreductase activity, acting on the aldehyde or oxo group of donors, NAD or NADP as acceptor"/>
    <property type="evidence" value="ECO:0007669"/>
    <property type="project" value="InterPro"/>
</dbReference>
<dbReference type="CDD" id="cd07102">
    <property type="entry name" value="ALDH_EDX86601"/>
    <property type="match status" value="1"/>
</dbReference>
<dbReference type="PROSITE" id="PS00687">
    <property type="entry name" value="ALDEHYDE_DEHYDR_GLU"/>
    <property type="match status" value="1"/>
</dbReference>
<comment type="similarity">
    <text evidence="1 4">Belongs to the aldehyde dehydrogenase family.</text>
</comment>
<dbReference type="SUPFAM" id="SSF53720">
    <property type="entry name" value="ALDH-like"/>
    <property type="match status" value="1"/>
</dbReference>
<feature type="domain" description="Aldehyde dehydrogenase" evidence="5">
    <location>
        <begin position="15"/>
        <end position="464"/>
    </location>
</feature>
<dbReference type="PROSITE" id="PS00070">
    <property type="entry name" value="ALDEHYDE_DEHYDR_CYS"/>
    <property type="match status" value="1"/>
</dbReference>
<dbReference type="AlphaFoldDB" id="A0A9P6DPV0"/>
<dbReference type="InterPro" id="IPR016162">
    <property type="entry name" value="Ald_DH_N"/>
</dbReference>
<evidence type="ECO:0000313" key="6">
    <source>
        <dbReference type="EMBL" id="KAF9505975.1"/>
    </source>
</evidence>
<comment type="caution">
    <text evidence="6">The sequence shown here is derived from an EMBL/GenBank/DDBJ whole genome shotgun (WGS) entry which is preliminary data.</text>
</comment>
<keyword evidence="7" id="KW-1185">Reference proteome</keyword>
<proteinExistence type="inferred from homology"/>
<dbReference type="PANTHER" id="PTHR11699">
    <property type="entry name" value="ALDEHYDE DEHYDROGENASE-RELATED"/>
    <property type="match status" value="1"/>
</dbReference>
<accession>A0A9P6DPV0</accession>
<dbReference type="InterPro" id="IPR016163">
    <property type="entry name" value="Ald_DH_C"/>
</dbReference>
<evidence type="ECO:0000256" key="4">
    <source>
        <dbReference type="RuleBase" id="RU003345"/>
    </source>
</evidence>
<dbReference type="OrthoDB" id="310895at2759"/>
<sequence>MSQTTIAPHDQSPYVTRKLETDLEGIVEKAYNAQRSWREVQIEQRIAIGHRFVEEFQKLSDIIPKELTLQMGRPISQSPGEIRGTVERANYMLSIAARALADVSLVDTDKPGFRRFIRRDPLGVVFVIAPWNYPYLTMINSVLPAIISGNAVILKPSPQTPLTAERLQQAFAAALLPANVLQVVHLSLESVDTIIKHPRVDFISFTGSVNNGMNVAKASVEGNGFPGVALELGGKDPAYVRADANISFTVAELVDGVYFNSGQSCCAVERIYVHESLYDRFVQEFVEIVKASLRGLAKYRLGDPTDAKTNLGPVISLASAAKIREQVSNAIKAGAKALVPEELFPSAKTGTTYVAPQVLIDVDHTMEVMMEETFGPVVGIMKVKSDEDAIKLMNDSPYGLTASIWTSSEADFLSLIDSLETGTVYQNRCDYLDPALAWTGVKHSGRGVSLSIYGYDQLTRAKSVNIKTVA</sequence>
<dbReference type="Pfam" id="PF00171">
    <property type="entry name" value="Aldedh"/>
    <property type="match status" value="1"/>
</dbReference>
<evidence type="ECO:0000256" key="2">
    <source>
        <dbReference type="ARBA" id="ARBA00023002"/>
    </source>
</evidence>
<evidence type="ECO:0000259" key="5">
    <source>
        <dbReference type="Pfam" id="PF00171"/>
    </source>
</evidence>
<dbReference type="InterPro" id="IPR029510">
    <property type="entry name" value="Ald_DH_CS_GLU"/>
</dbReference>
<evidence type="ECO:0000256" key="3">
    <source>
        <dbReference type="PROSITE-ProRule" id="PRU10007"/>
    </source>
</evidence>
<dbReference type="InterPro" id="IPR015590">
    <property type="entry name" value="Aldehyde_DH_dom"/>
</dbReference>
<protein>
    <recommendedName>
        <fullName evidence="5">Aldehyde dehydrogenase domain-containing protein</fullName>
    </recommendedName>
</protein>
<keyword evidence="2 4" id="KW-0560">Oxidoreductase</keyword>
<dbReference type="EMBL" id="MU129130">
    <property type="protein sequence ID" value="KAF9505975.1"/>
    <property type="molecule type" value="Genomic_DNA"/>
</dbReference>
<dbReference type="InterPro" id="IPR016161">
    <property type="entry name" value="Ald_DH/histidinol_DH"/>
</dbReference>
<dbReference type="Proteomes" id="UP000886523">
    <property type="component" value="Unassembled WGS sequence"/>
</dbReference>
<dbReference type="Gene3D" id="3.40.309.10">
    <property type="entry name" value="Aldehyde Dehydrogenase, Chain A, domain 2"/>
    <property type="match status" value="1"/>
</dbReference>
<feature type="active site" evidence="3">
    <location>
        <position position="231"/>
    </location>
</feature>
<evidence type="ECO:0000313" key="7">
    <source>
        <dbReference type="Proteomes" id="UP000886523"/>
    </source>
</evidence>
<dbReference type="Gene3D" id="3.40.605.10">
    <property type="entry name" value="Aldehyde Dehydrogenase, Chain A, domain 1"/>
    <property type="match status" value="1"/>
</dbReference>
<organism evidence="6 7">
    <name type="scientific">Hydnum rufescens UP504</name>
    <dbReference type="NCBI Taxonomy" id="1448309"/>
    <lineage>
        <taxon>Eukaryota</taxon>
        <taxon>Fungi</taxon>
        <taxon>Dikarya</taxon>
        <taxon>Basidiomycota</taxon>
        <taxon>Agaricomycotina</taxon>
        <taxon>Agaricomycetes</taxon>
        <taxon>Cantharellales</taxon>
        <taxon>Hydnaceae</taxon>
        <taxon>Hydnum</taxon>
    </lineage>
</organism>